<organism evidence="2 3">
    <name type="scientific">Eumeta variegata</name>
    <name type="common">Bagworm moth</name>
    <name type="synonym">Eumeta japonica</name>
    <dbReference type="NCBI Taxonomy" id="151549"/>
    <lineage>
        <taxon>Eukaryota</taxon>
        <taxon>Metazoa</taxon>
        <taxon>Ecdysozoa</taxon>
        <taxon>Arthropoda</taxon>
        <taxon>Hexapoda</taxon>
        <taxon>Insecta</taxon>
        <taxon>Pterygota</taxon>
        <taxon>Neoptera</taxon>
        <taxon>Endopterygota</taxon>
        <taxon>Lepidoptera</taxon>
        <taxon>Glossata</taxon>
        <taxon>Ditrysia</taxon>
        <taxon>Tineoidea</taxon>
        <taxon>Psychidae</taxon>
        <taxon>Oiketicinae</taxon>
        <taxon>Eumeta</taxon>
    </lineage>
</organism>
<dbReference type="Proteomes" id="UP000299102">
    <property type="component" value="Unassembled WGS sequence"/>
</dbReference>
<proteinExistence type="predicted"/>
<dbReference type="AlphaFoldDB" id="A0A4C1UUP6"/>
<keyword evidence="3" id="KW-1185">Reference proteome</keyword>
<protein>
    <submittedName>
        <fullName evidence="2">Uncharacterized protein</fullName>
    </submittedName>
</protein>
<sequence>MVSWYSAGSILSSMIVVFVLFFMLCVAAQEHGNPLSTVAPSAQQNIPFMDLFTGASNYFSEPQRKTYVDPGYYSPYCPRTDILGSFASILASAAKIMLATVAIVFLKVVGAKLLLLPVTVMLVTKIGMKALILWPLISRMIKYFRRKGKKGHKHKGRTVTNCSERVSCVLRKAINGGWTSEIGAAAAFSLIDVEEDPSYSATLLNILAGDEVARCMQVECVSGVDIN</sequence>
<feature type="transmembrane region" description="Helical" evidence="1">
    <location>
        <begin position="82"/>
        <end position="108"/>
    </location>
</feature>
<evidence type="ECO:0000313" key="3">
    <source>
        <dbReference type="Proteomes" id="UP000299102"/>
    </source>
</evidence>
<dbReference type="EMBL" id="BGZK01000223">
    <property type="protein sequence ID" value="GBP29712.1"/>
    <property type="molecule type" value="Genomic_DNA"/>
</dbReference>
<evidence type="ECO:0000313" key="2">
    <source>
        <dbReference type="EMBL" id="GBP29712.1"/>
    </source>
</evidence>
<comment type="caution">
    <text evidence="2">The sequence shown here is derived from an EMBL/GenBank/DDBJ whole genome shotgun (WGS) entry which is preliminary data.</text>
</comment>
<evidence type="ECO:0000256" key="1">
    <source>
        <dbReference type="SAM" id="Phobius"/>
    </source>
</evidence>
<name>A0A4C1UUP6_EUMVA</name>
<reference evidence="2 3" key="1">
    <citation type="journal article" date="2019" name="Commun. Biol.">
        <title>The bagworm genome reveals a unique fibroin gene that provides high tensile strength.</title>
        <authorList>
            <person name="Kono N."/>
            <person name="Nakamura H."/>
            <person name="Ohtoshi R."/>
            <person name="Tomita M."/>
            <person name="Numata K."/>
            <person name="Arakawa K."/>
        </authorList>
    </citation>
    <scope>NUCLEOTIDE SEQUENCE [LARGE SCALE GENOMIC DNA]</scope>
</reference>
<feature type="transmembrane region" description="Helical" evidence="1">
    <location>
        <begin position="6"/>
        <end position="27"/>
    </location>
</feature>
<gene>
    <name evidence="2" type="ORF">EVAR_13635_1</name>
</gene>
<accession>A0A4C1UUP6</accession>
<keyword evidence="1" id="KW-0472">Membrane</keyword>
<dbReference type="OrthoDB" id="7377188at2759"/>
<keyword evidence="1" id="KW-0812">Transmembrane</keyword>
<keyword evidence="1" id="KW-1133">Transmembrane helix</keyword>
<feature type="transmembrane region" description="Helical" evidence="1">
    <location>
        <begin position="114"/>
        <end position="137"/>
    </location>
</feature>